<organism evidence="4 5">
    <name type="scientific">Alicyclobacillus cellulosilyticus</name>
    <dbReference type="NCBI Taxonomy" id="1003997"/>
    <lineage>
        <taxon>Bacteria</taxon>
        <taxon>Bacillati</taxon>
        <taxon>Bacillota</taxon>
        <taxon>Bacilli</taxon>
        <taxon>Bacillales</taxon>
        <taxon>Alicyclobacillaceae</taxon>
        <taxon>Alicyclobacillus</taxon>
    </lineage>
</organism>
<evidence type="ECO:0000259" key="2">
    <source>
        <dbReference type="Pfam" id="PF22126"/>
    </source>
</evidence>
<gene>
    <name evidence="4" type="ORF">GCM10010885_12810</name>
</gene>
<reference evidence="4" key="1">
    <citation type="journal article" date="2014" name="Int. J. Syst. Evol. Microbiol.">
        <title>Complete genome sequence of Corynebacterium casei LMG S-19264T (=DSM 44701T), isolated from a smear-ripened cheese.</title>
        <authorList>
            <consortium name="US DOE Joint Genome Institute (JGI-PGF)"/>
            <person name="Walter F."/>
            <person name="Albersmeier A."/>
            <person name="Kalinowski J."/>
            <person name="Ruckert C."/>
        </authorList>
    </citation>
    <scope>NUCLEOTIDE SEQUENCE</scope>
    <source>
        <strain evidence="4">JCM 18487</strain>
    </source>
</reference>
<protein>
    <submittedName>
        <fullName evidence="4">Uncharacterized protein</fullName>
    </submittedName>
</protein>
<evidence type="ECO:0000259" key="1">
    <source>
        <dbReference type="Pfam" id="PF22077"/>
    </source>
</evidence>
<dbReference type="Pfam" id="PF22172">
    <property type="entry name" value="C2c1_helical"/>
    <property type="match status" value="1"/>
</dbReference>
<dbReference type="NCBIfam" id="NF033949">
    <property type="entry name" value="Cas12b"/>
    <property type="match status" value="1"/>
</dbReference>
<dbReference type="RefSeq" id="WP_188881888.1">
    <property type="nucleotide sequence ID" value="NZ_BMOY01000016.1"/>
</dbReference>
<dbReference type="EMBL" id="BMOY01000016">
    <property type="protein sequence ID" value="GGJ05149.1"/>
    <property type="molecule type" value="Genomic_DNA"/>
</dbReference>
<feature type="domain" description="CRISPR-associated endonuclease C2c1 second helical" evidence="3">
    <location>
        <begin position="105"/>
        <end position="220"/>
    </location>
</feature>
<feature type="domain" description="CRISPR-associated endonuclease C2c1 Nuc-II" evidence="1">
    <location>
        <begin position="411"/>
        <end position="529"/>
    </location>
</feature>
<sequence>MSCPKLWIFTVEHRDNVTTSGPRKPTIYPIAGTDEYVAVQERAFLLRLPGEGKTSAAEDAFGRVHALQRRIRQGIHVLSRFLRLSELADPEDRKRALESLSKTVEGTQDWTSLFREEMASLQDRVGEEAALWRDHVIEAHRRMERWLGQAVREWKAVRKQAGKVPVRRGAGGLSLRRIRQLERDRTTLISWSNHAREPGQVVRMARGSQVAQRLTARLNHLKEDRIKKLADLLVMTALGYVYDDTQPAGNRWHRRYPPCHVILMEDLSRYRFQSDRPPSENNQLMSWSHRGILQTLKMQADIHQIIVGTVFPAFSSRFDAQTGAPGVRCRPVTKQDIEKAARGEGWLAPELERLNWTLEKMRPNDLVPTGDGEILVSPAKWDRAKGVKVVHADLNAAQNLQRRFWGGDEASTFRVSCDVVDMDGKRYAVPKTDSFFKVFGIGVFESTDEEGVYRWVPGRKIEKKGLRRGKLSGEDADENEWLEEARELQGKAVTLFRDPSGQIYGGRWLTAKLFWGWVERLVAARLRDRSWEPEAAVSERGK</sequence>
<keyword evidence="5" id="KW-1185">Reference proteome</keyword>
<proteinExistence type="predicted"/>
<dbReference type="Pfam" id="PF22126">
    <property type="entry name" value="C2c1_RuvC-like"/>
    <property type="match status" value="1"/>
</dbReference>
<dbReference type="InterPro" id="IPR053603">
    <property type="entry name" value="Cas12b_endonuclease"/>
</dbReference>
<evidence type="ECO:0000259" key="3">
    <source>
        <dbReference type="Pfam" id="PF22172"/>
    </source>
</evidence>
<accession>A0A917KAY3</accession>
<evidence type="ECO:0000313" key="4">
    <source>
        <dbReference type="EMBL" id="GGJ05149.1"/>
    </source>
</evidence>
<dbReference type="Proteomes" id="UP000637695">
    <property type="component" value="Unassembled WGS sequence"/>
</dbReference>
<evidence type="ECO:0000313" key="5">
    <source>
        <dbReference type="Proteomes" id="UP000637695"/>
    </source>
</evidence>
<dbReference type="AlphaFoldDB" id="A0A917KAY3"/>
<dbReference type="InterPro" id="IPR054011">
    <property type="entry name" value="C2c1_RuvC-like"/>
</dbReference>
<feature type="domain" description="C2c1 CRISPR-Cas endonuclease RuvC-like" evidence="2">
    <location>
        <begin position="222"/>
        <end position="405"/>
    </location>
</feature>
<dbReference type="InterPro" id="IPR054012">
    <property type="entry name" value="C2c1_helical_2nd"/>
</dbReference>
<dbReference type="InterPro" id="IPR054010">
    <property type="entry name" value="C2c1_Nuc-II"/>
</dbReference>
<reference evidence="4" key="2">
    <citation type="submission" date="2020-09" db="EMBL/GenBank/DDBJ databases">
        <authorList>
            <person name="Sun Q."/>
            <person name="Ohkuma M."/>
        </authorList>
    </citation>
    <scope>NUCLEOTIDE SEQUENCE</scope>
    <source>
        <strain evidence="4">JCM 18487</strain>
    </source>
</reference>
<dbReference type="Pfam" id="PF22077">
    <property type="entry name" value="C2c1_Nuc-II"/>
    <property type="match status" value="1"/>
</dbReference>
<name>A0A917KAY3_9BACL</name>
<comment type="caution">
    <text evidence="4">The sequence shown here is derived from an EMBL/GenBank/DDBJ whole genome shotgun (WGS) entry which is preliminary data.</text>
</comment>